<dbReference type="InterPro" id="IPR027417">
    <property type="entry name" value="P-loop_NTPase"/>
</dbReference>
<dbReference type="EMBL" id="CP029803">
    <property type="protein sequence ID" value="AWT60984.1"/>
    <property type="molecule type" value="Genomic_DNA"/>
</dbReference>
<evidence type="ECO:0000313" key="1">
    <source>
        <dbReference type="EMBL" id="AWT60984.1"/>
    </source>
</evidence>
<organism evidence="1 2">
    <name type="scientific">Candidatus Moanibacter tarae</name>
    <dbReference type="NCBI Taxonomy" id="2200854"/>
    <lineage>
        <taxon>Bacteria</taxon>
        <taxon>Pseudomonadati</taxon>
        <taxon>Verrucomicrobiota</taxon>
        <taxon>Opitutia</taxon>
        <taxon>Puniceicoccales</taxon>
        <taxon>Puniceicoccales incertae sedis</taxon>
        <taxon>Candidatus Moanibacter</taxon>
    </lineage>
</organism>
<protein>
    <recommendedName>
        <fullName evidence="3">Protein RecA</fullName>
    </recommendedName>
</protein>
<dbReference type="Proteomes" id="UP000247465">
    <property type="component" value="Chromosome"/>
</dbReference>
<proteinExistence type="predicted"/>
<evidence type="ECO:0000313" key="2">
    <source>
        <dbReference type="Proteomes" id="UP000247465"/>
    </source>
</evidence>
<accession>A0A2Z4AKD6</accession>
<dbReference type="KEGG" id="mtar:DF168_02209"/>
<reference evidence="1 2" key="1">
    <citation type="submission" date="2018-06" db="EMBL/GenBank/DDBJ databases">
        <title>Draft Genome Sequence of a Novel Marine Bacterium Related to the Verrucomicrobia.</title>
        <authorList>
            <person name="Vosseberg J."/>
            <person name="Martijn J."/>
            <person name="Ettema T.J.G."/>
        </authorList>
    </citation>
    <scope>NUCLEOTIDE SEQUENCE [LARGE SCALE GENOMIC DNA]</scope>
    <source>
        <strain evidence="1">TARA_B100001123</strain>
    </source>
</reference>
<dbReference type="AlphaFoldDB" id="A0A2Z4AKD6"/>
<evidence type="ECO:0008006" key="3">
    <source>
        <dbReference type="Google" id="ProtNLM"/>
    </source>
</evidence>
<gene>
    <name evidence="1" type="ORF">DF168_02209</name>
</gene>
<sequence length="250" mass="28286">MEIVGNEAMASLSGKRVEEKVLELRRMVEERYPTVYRKRIRNLEVEVSGISGILGGNLPRCALSEIVTEMPSVGGQLVLLTLLQGAEKKRVYSVLVDGSDNFDPETAGEKLIRPLLWVRCGGVDEAMQAVDILARDSNFPLVILDLRWNALWRLHRIADNFWYRLQRVVERSGTTLVVFTPRPMVVSAEVRLKLRKGFRIESCEVVRNTLVPLLEGEILRYRGRAGSESFIFSSEGRPEKEKIDEVFVAG</sequence>
<dbReference type="Gene3D" id="3.40.50.300">
    <property type="entry name" value="P-loop containing nucleotide triphosphate hydrolases"/>
    <property type="match status" value="1"/>
</dbReference>
<name>A0A2Z4AKD6_9BACT</name>